<dbReference type="Pfam" id="PF08022">
    <property type="entry name" value="FAD_binding_8"/>
    <property type="match status" value="1"/>
</dbReference>
<dbReference type="SUPFAM" id="SSF52343">
    <property type="entry name" value="Ferredoxin reductase-like, C-terminal NADP-linked domain"/>
    <property type="match status" value="1"/>
</dbReference>
<feature type="transmembrane region" description="Helical" evidence="18">
    <location>
        <begin position="574"/>
        <end position="599"/>
    </location>
</feature>
<evidence type="ECO:0000256" key="12">
    <source>
        <dbReference type="ARBA" id="ARBA00023004"/>
    </source>
</evidence>
<dbReference type="InterPro" id="IPR050369">
    <property type="entry name" value="RBOH/FRE"/>
</dbReference>
<dbReference type="RefSeq" id="XP_022976993.1">
    <property type="nucleotide sequence ID" value="XM_023121225.1"/>
</dbReference>
<feature type="transmembrane region" description="Helical" evidence="18">
    <location>
        <begin position="305"/>
        <end position="334"/>
    </location>
</feature>
<gene>
    <name evidence="21" type="primary">LOC111477191</name>
</gene>
<evidence type="ECO:0000256" key="10">
    <source>
        <dbReference type="ARBA" id="ARBA00022989"/>
    </source>
</evidence>
<evidence type="ECO:0000259" key="19">
    <source>
        <dbReference type="PROSITE" id="PS51384"/>
    </source>
</evidence>
<dbReference type="OrthoDB" id="167398at2759"/>
<evidence type="ECO:0000256" key="7">
    <source>
        <dbReference type="ARBA" id="ARBA00022692"/>
    </source>
</evidence>
<comment type="catalytic activity">
    <reaction evidence="16">
        <text>2 a Fe(II)-siderophore + NAD(+) + H(+) = 2 a Fe(III)-siderophore + NADH</text>
        <dbReference type="Rhea" id="RHEA:15061"/>
        <dbReference type="Rhea" id="RHEA-COMP:11342"/>
        <dbReference type="Rhea" id="RHEA-COMP:11344"/>
        <dbReference type="ChEBI" id="CHEBI:15378"/>
        <dbReference type="ChEBI" id="CHEBI:29033"/>
        <dbReference type="ChEBI" id="CHEBI:29034"/>
        <dbReference type="ChEBI" id="CHEBI:57540"/>
        <dbReference type="ChEBI" id="CHEBI:57945"/>
        <dbReference type="EC" id="1.16.1.7"/>
    </reaction>
</comment>
<keyword evidence="6" id="KW-0285">Flavoprotein</keyword>
<comment type="similarity">
    <text evidence="3">Belongs to the ferric reductase (FRE) family.</text>
</comment>
<dbReference type="PANTHER" id="PTHR11972:SF69">
    <property type="entry name" value="FERRIC REDUCTION OXIDASE 6-RELATED"/>
    <property type="match status" value="1"/>
</dbReference>
<dbReference type="InterPro" id="IPR039261">
    <property type="entry name" value="FNR_nucleotide-bd"/>
</dbReference>
<dbReference type="Gene3D" id="3.40.50.80">
    <property type="entry name" value="Nucleotide-binding domain of ferredoxin-NADP reductase (FNR) module"/>
    <property type="match status" value="2"/>
</dbReference>
<dbReference type="InterPro" id="IPR013121">
    <property type="entry name" value="Fe_red_NAD-bd_6"/>
</dbReference>
<dbReference type="GeneID" id="111477191"/>
<keyword evidence="12" id="KW-0408">Iron</keyword>
<evidence type="ECO:0000256" key="4">
    <source>
        <dbReference type="ARBA" id="ARBA00022448"/>
    </source>
</evidence>
<evidence type="ECO:0000313" key="20">
    <source>
        <dbReference type="Proteomes" id="UP000504608"/>
    </source>
</evidence>
<feature type="transmembrane region" description="Helical" evidence="18">
    <location>
        <begin position="227"/>
        <end position="248"/>
    </location>
</feature>
<accession>A0A6J1INQ8</accession>
<keyword evidence="20" id="KW-1185">Reference proteome</keyword>
<evidence type="ECO:0000256" key="14">
    <source>
        <dbReference type="ARBA" id="ARBA00023065"/>
    </source>
</evidence>
<dbReference type="GO" id="GO:0140618">
    <property type="term" value="F:ferric-chelate reductase (NADH) activity"/>
    <property type="evidence" value="ECO:0007669"/>
    <property type="project" value="UniProtKB-EC"/>
</dbReference>
<dbReference type="EC" id="1.16.1.7" evidence="17"/>
<feature type="transmembrane region" description="Helical" evidence="18">
    <location>
        <begin position="611"/>
        <end position="636"/>
    </location>
</feature>
<keyword evidence="10 18" id="KW-1133">Transmembrane helix</keyword>
<keyword evidence="15 18" id="KW-0472">Membrane</keyword>
<keyword evidence="9" id="KW-0274">FAD</keyword>
<keyword evidence="7 18" id="KW-0812">Transmembrane</keyword>
<sequence length="747" mass="84114">MDNEHSPHHPLLPAPEDQFPATGNTSAIVSSTKWVLKLAMWVIFSVWMVVIFLYPSSFASHLFSEWFGASGQTLFGITGAIFLTFSAPLLAIAILAAVYLIISRDDQPYERRKKKKNGKEKPRWRLWTLPVLVEGPLEVVTAAELVGILVVLGYVFWAFYSYTLRMLATDFSRNLTFLQISCEVLEVMGLRLGSMGLFCLGFLFLPISRGSVLLRLIDIPFEHATRYHVWLGHLTMLIFTLHGLAFLIQWLIQGRCIEQLLEWKDIGIANLPGVISLLAGLLMWITSLPKLRTINFELFFYTHQLYIVFVLFLALHVGDFVFSIAAGGIFIFMLDRFLRFIQSRRTVDVISAKALPCGTVELIISKPKSLRYNALSFIFLQVRELSLLQWHPFSVSSSPLEGEDRLAILIKVLGKWTEKLRGKILNDKAKEISSDKHQSVMTVSVEGPYGHESPYHLMYENLILVAGGIGISPFLAILSDILHRIRDGKPCLPKKILVVWAIKNSSELPLLSTLNVDSICPFFADKLNIDISIYVTRQSQPPPEGEIQPSKVTSICPLSKGSNMSVLVGTGDNVWSGLYVISSTVGLVILVSLMDFYYINPFNIKKWWYKGLLFFLCMVASVVLFGGLVVGLWSLWEEHISSKRTTHNNVNDIEKVGEDIPKDTLAQKDLNPKAFANSTTIEYGTRPNFDEIVESVAENWGKVDIGVLICGPSTLQSSVAKAIRSHNMVRRRTHHPIFHFHSHSFDL</sequence>
<evidence type="ECO:0000256" key="9">
    <source>
        <dbReference type="ARBA" id="ARBA00022827"/>
    </source>
</evidence>
<dbReference type="InterPro" id="IPR017938">
    <property type="entry name" value="Riboflavin_synthase-like_b-brl"/>
</dbReference>
<dbReference type="Proteomes" id="UP000504608">
    <property type="component" value="Unplaced"/>
</dbReference>
<evidence type="ECO:0000256" key="5">
    <source>
        <dbReference type="ARBA" id="ARBA00022617"/>
    </source>
</evidence>
<evidence type="ECO:0000256" key="6">
    <source>
        <dbReference type="ARBA" id="ARBA00022630"/>
    </source>
</evidence>
<dbReference type="GO" id="GO:0046872">
    <property type="term" value="F:metal ion binding"/>
    <property type="evidence" value="ECO:0007669"/>
    <property type="project" value="UniProtKB-KW"/>
</dbReference>
<evidence type="ECO:0000256" key="13">
    <source>
        <dbReference type="ARBA" id="ARBA00023027"/>
    </source>
</evidence>
<feature type="transmembrane region" description="Helical" evidence="18">
    <location>
        <begin position="184"/>
        <end position="207"/>
    </location>
</feature>
<dbReference type="CDD" id="cd06186">
    <property type="entry name" value="NOX_Duox_like_FAD_NADP"/>
    <property type="match status" value="1"/>
</dbReference>
<keyword evidence="5" id="KW-0349">Heme</keyword>
<keyword evidence="4" id="KW-0813">Transport</keyword>
<dbReference type="InterPro" id="IPR013112">
    <property type="entry name" value="FAD-bd_8"/>
</dbReference>
<name>A0A6J1INQ8_CUCMA</name>
<evidence type="ECO:0000256" key="17">
    <source>
        <dbReference type="ARBA" id="ARBA00066905"/>
    </source>
</evidence>
<evidence type="ECO:0000256" key="8">
    <source>
        <dbReference type="ARBA" id="ARBA00022723"/>
    </source>
</evidence>
<comment type="subcellular location">
    <subcellularLocation>
        <location evidence="2">Membrane</location>
        <topology evidence="2">Multi-pass membrane protein</topology>
    </subcellularLocation>
</comment>
<dbReference type="SUPFAM" id="SSF63380">
    <property type="entry name" value="Riboflavin synthase domain-like"/>
    <property type="match status" value="1"/>
</dbReference>
<feature type="transmembrane region" description="Helical" evidence="18">
    <location>
        <begin position="145"/>
        <end position="163"/>
    </location>
</feature>
<reference evidence="21" key="1">
    <citation type="submission" date="2025-08" db="UniProtKB">
        <authorList>
            <consortium name="RefSeq"/>
        </authorList>
    </citation>
    <scope>IDENTIFICATION</scope>
    <source>
        <tissue evidence="21">Young leaves</tissue>
    </source>
</reference>
<dbReference type="SFLD" id="SFLDG01168">
    <property type="entry name" value="Ferric_reductase_subgroup_(FRE"/>
    <property type="match status" value="1"/>
</dbReference>
<dbReference type="PANTHER" id="PTHR11972">
    <property type="entry name" value="NADPH OXIDASE"/>
    <property type="match status" value="1"/>
</dbReference>
<keyword evidence="13" id="KW-0520">NAD</keyword>
<dbReference type="GO" id="GO:0006811">
    <property type="term" value="P:monoatomic ion transport"/>
    <property type="evidence" value="ECO:0007669"/>
    <property type="project" value="UniProtKB-KW"/>
</dbReference>
<dbReference type="KEGG" id="cmax:111477191"/>
<feature type="transmembrane region" description="Helical" evidence="18">
    <location>
        <begin position="34"/>
        <end position="54"/>
    </location>
</feature>
<comment type="cofactor">
    <cofactor evidence="1">
        <name>FAD</name>
        <dbReference type="ChEBI" id="CHEBI:57692"/>
    </cofactor>
</comment>
<dbReference type="Pfam" id="PF08030">
    <property type="entry name" value="NAD_binding_6"/>
    <property type="match status" value="1"/>
</dbReference>
<feature type="domain" description="FAD-binding FR-type" evidence="19">
    <location>
        <begin position="342"/>
        <end position="455"/>
    </location>
</feature>
<evidence type="ECO:0000313" key="21">
    <source>
        <dbReference type="RefSeq" id="XP_022976993.1"/>
    </source>
</evidence>
<protein>
    <recommendedName>
        <fullName evidence="17">ferric-chelate reductase (NADH)</fullName>
        <ecNumber evidence="17">1.16.1.7</ecNumber>
    </recommendedName>
</protein>
<dbReference type="SFLD" id="SFLDS00052">
    <property type="entry name" value="Ferric_Reductase_Domain"/>
    <property type="match status" value="1"/>
</dbReference>
<evidence type="ECO:0000256" key="1">
    <source>
        <dbReference type="ARBA" id="ARBA00001974"/>
    </source>
</evidence>
<feature type="transmembrane region" description="Helical" evidence="18">
    <location>
        <begin position="74"/>
        <end position="102"/>
    </location>
</feature>
<dbReference type="InterPro" id="IPR017927">
    <property type="entry name" value="FAD-bd_FR_type"/>
</dbReference>
<dbReference type="Pfam" id="PF01794">
    <property type="entry name" value="Ferric_reduct"/>
    <property type="match status" value="1"/>
</dbReference>
<evidence type="ECO:0000256" key="15">
    <source>
        <dbReference type="ARBA" id="ARBA00023136"/>
    </source>
</evidence>
<keyword evidence="14" id="KW-0406">Ion transport</keyword>
<evidence type="ECO:0000256" key="11">
    <source>
        <dbReference type="ARBA" id="ARBA00023002"/>
    </source>
</evidence>
<evidence type="ECO:0000256" key="3">
    <source>
        <dbReference type="ARBA" id="ARBA00006278"/>
    </source>
</evidence>
<dbReference type="GO" id="GO:0005886">
    <property type="term" value="C:plasma membrane"/>
    <property type="evidence" value="ECO:0007669"/>
    <property type="project" value="TreeGrafter"/>
</dbReference>
<feature type="transmembrane region" description="Helical" evidence="18">
    <location>
        <begin position="268"/>
        <end position="285"/>
    </location>
</feature>
<dbReference type="InterPro" id="IPR013130">
    <property type="entry name" value="Fe3_Rdtase_TM_dom"/>
</dbReference>
<evidence type="ECO:0000256" key="2">
    <source>
        <dbReference type="ARBA" id="ARBA00004141"/>
    </source>
</evidence>
<organism evidence="20 21">
    <name type="scientific">Cucurbita maxima</name>
    <name type="common">Pumpkin</name>
    <name type="synonym">Winter squash</name>
    <dbReference type="NCBI Taxonomy" id="3661"/>
    <lineage>
        <taxon>Eukaryota</taxon>
        <taxon>Viridiplantae</taxon>
        <taxon>Streptophyta</taxon>
        <taxon>Embryophyta</taxon>
        <taxon>Tracheophyta</taxon>
        <taxon>Spermatophyta</taxon>
        <taxon>Magnoliopsida</taxon>
        <taxon>eudicotyledons</taxon>
        <taxon>Gunneridae</taxon>
        <taxon>Pentapetalae</taxon>
        <taxon>rosids</taxon>
        <taxon>fabids</taxon>
        <taxon>Cucurbitales</taxon>
        <taxon>Cucurbitaceae</taxon>
        <taxon>Cucurbiteae</taxon>
        <taxon>Cucurbita</taxon>
    </lineage>
</organism>
<proteinExistence type="inferred from homology"/>
<feature type="transmembrane region" description="Helical" evidence="18">
    <location>
        <begin position="462"/>
        <end position="482"/>
    </location>
</feature>
<dbReference type="AlphaFoldDB" id="A0A6J1INQ8"/>
<dbReference type="FunFam" id="3.40.50.80:FF:000036">
    <property type="entry name" value="Ferric reduction oxidase 6"/>
    <property type="match status" value="1"/>
</dbReference>
<keyword evidence="11" id="KW-0560">Oxidoreductase</keyword>
<keyword evidence="8" id="KW-0479">Metal-binding</keyword>
<dbReference type="PROSITE" id="PS51384">
    <property type="entry name" value="FAD_FR"/>
    <property type="match status" value="1"/>
</dbReference>
<evidence type="ECO:0000256" key="16">
    <source>
        <dbReference type="ARBA" id="ARBA00050970"/>
    </source>
</evidence>
<evidence type="ECO:0000256" key="18">
    <source>
        <dbReference type="SAM" id="Phobius"/>
    </source>
</evidence>